<protein>
    <submittedName>
        <fullName evidence="4">FecR family protein</fullName>
    </submittedName>
</protein>
<evidence type="ECO:0000313" key="5">
    <source>
        <dbReference type="Proteomes" id="UP000198984"/>
    </source>
</evidence>
<dbReference type="InterPro" id="IPR032508">
    <property type="entry name" value="FecR_C"/>
</dbReference>
<dbReference type="Gene3D" id="3.55.50.30">
    <property type="match status" value="1"/>
</dbReference>
<keyword evidence="5" id="KW-1185">Reference proteome</keyword>
<evidence type="ECO:0000259" key="3">
    <source>
        <dbReference type="Pfam" id="PF16344"/>
    </source>
</evidence>
<accession>A0A1H8IM72</accession>
<sequence>MLVALIYIQSPRMDYTLYAPEDFAANESYLRYYFKLDPVDVFFWQNWISNHPEKLDVIMSADQLISFAALQLPEEEYQQEMERLHRAINTHEGEAPQEEAPLTATKQGRLIRLFALAVITIGIVLTAILFLYNKEYYSNRNTRQLLATQYLQEKKNNGTQALTIQLEDSSTVILEAGAKLLYPPHFKSGKREVYLEGEAFFDVSHDADRPFYVYYNNLVTHVLGTSFRIKTNPKKQVEVTVHSGKVEVYEQVTASRKRERTNVSNGVILTPNQKVIYSEDSRQFEALLVEDPLPLLPVMPADSLHSAGSVAAAASFVFNRAPLPEVLHTFEQVYGIEIEVENERINNCHFSGDISDMDFNARMEVICQVLHAAYEIRGTKIIIRGSGCPE</sequence>
<keyword evidence="1" id="KW-0472">Membrane</keyword>
<evidence type="ECO:0000313" key="4">
    <source>
        <dbReference type="EMBL" id="SEN69472.1"/>
    </source>
</evidence>
<proteinExistence type="predicted"/>
<dbReference type="Proteomes" id="UP000198984">
    <property type="component" value="Unassembled WGS sequence"/>
</dbReference>
<dbReference type="Pfam" id="PF16344">
    <property type="entry name" value="FecR_C"/>
    <property type="match status" value="1"/>
</dbReference>
<evidence type="ECO:0000256" key="1">
    <source>
        <dbReference type="SAM" id="Phobius"/>
    </source>
</evidence>
<dbReference type="InterPro" id="IPR012373">
    <property type="entry name" value="Ferrdict_sens_TM"/>
</dbReference>
<dbReference type="AlphaFoldDB" id="A0A1H8IM72"/>
<gene>
    <name evidence="4" type="ORF">SAMN04488505_11211</name>
</gene>
<dbReference type="PANTHER" id="PTHR30273">
    <property type="entry name" value="PERIPLASMIC SIGNAL SENSOR AND SIGMA FACTOR ACTIVATOR FECR-RELATED"/>
    <property type="match status" value="1"/>
</dbReference>
<keyword evidence="1" id="KW-0812">Transmembrane</keyword>
<feature type="domain" description="Protein FecR C-terminal" evidence="3">
    <location>
        <begin position="316"/>
        <end position="383"/>
    </location>
</feature>
<reference evidence="4 5" key="1">
    <citation type="submission" date="2016-10" db="EMBL/GenBank/DDBJ databases">
        <authorList>
            <person name="de Groot N.N."/>
        </authorList>
    </citation>
    <scope>NUCLEOTIDE SEQUENCE [LARGE SCALE GENOMIC DNA]</scope>
    <source>
        <strain evidence="4 5">DSM 21039</strain>
    </source>
</reference>
<dbReference type="STRING" id="573321.SAMN04488505_11211"/>
<feature type="domain" description="FecR protein" evidence="2">
    <location>
        <begin position="160"/>
        <end position="247"/>
    </location>
</feature>
<evidence type="ECO:0000259" key="2">
    <source>
        <dbReference type="Pfam" id="PF04773"/>
    </source>
</evidence>
<dbReference type="GO" id="GO:0016989">
    <property type="term" value="F:sigma factor antagonist activity"/>
    <property type="evidence" value="ECO:0007669"/>
    <property type="project" value="TreeGrafter"/>
</dbReference>
<feature type="transmembrane region" description="Helical" evidence="1">
    <location>
        <begin position="113"/>
        <end position="132"/>
    </location>
</feature>
<keyword evidence="1" id="KW-1133">Transmembrane helix</keyword>
<dbReference type="EMBL" id="FOBB01000012">
    <property type="protein sequence ID" value="SEN69472.1"/>
    <property type="molecule type" value="Genomic_DNA"/>
</dbReference>
<dbReference type="InterPro" id="IPR006860">
    <property type="entry name" value="FecR"/>
</dbReference>
<dbReference type="PANTHER" id="PTHR30273:SF2">
    <property type="entry name" value="PROTEIN FECR"/>
    <property type="match status" value="1"/>
</dbReference>
<name>A0A1H8IM72_9BACT</name>
<dbReference type="Gene3D" id="2.60.120.1440">
    <property type="match status" value="1"/>
</dbReference>
<organism evidence="4 5">
    <name type="scientific">Chitinophaga rupis</name>
    <dbReference type="NCBI Taxonomy" id="573321"/>
    <lineage>
        <taxon>Bacteria</taxon>
        <taxon>Pseudomonadati</taxon>
        <taxon>Bacteroidota</taxon>
        <taxon>Chitinophagia</taxon>
        <taxon>Chitinophagales</taxon>
        <taxon>Chitinophagaceae</taxon>
        <taxon>Chitinophaga</taxon>
    </lineage>
</organism>
<dbReference type="Pfam" id="PF04773">
    <property type="entry name" value="FecR"/>
    <property type="match status" value="1"/>
</dbReference>